<keyword evidence="1" id="KW-0472">Membrane</keyword>
<evidence type="ECO:0000256" key="1">
    <source>
        <dbReference type="SAM" id="Phobius"/>
    </source>
</evidence>
<keyword evidence="1" id="KW-0812">Transmembrane</keyword>
<keyword evidence="1" id="KW-1133">Transmembrane helix</keyword>
<reference evidence="2 3" key="1">
    <citation type="submission" date="2021-12" db="EMBL/GenBank/DDBJ databases">
        <title>Discovery of the Pendulisporaceae a myxobacterial family with distinct sporulation behavior and unique specialized metabolism.</title>
        <authorList>
            <person name="Garcia R."/>
            <person name="Popoff A."/>
            <person name="Bader C.D."/>
            <person name="Loehr J."/>
            <person name="Walesch S."/>
            <person name="Walt C."/>
            <person name="Boldt J."/>
            <person name="Bunk B."/>
            <person name="Haeckl F.J.F.P.J."/>
            <person name="Gunesch A.P."/>
            <person name="Birkelbach J."/>
            <person name="Nuebel U."/>
            <person name="Pietschmann T."/>
            <person name="Bach T."/>
            <person name="Mueller R."/>
        </authorList>
    </citation>
    <scope>NUCLEOTIDE SEQUENCE [LARGE SCALE GENOMIC DNA]</scope>
    <source>
        <strain evidence="2 3">MSr11954</strain>
    </source>
</reference>
<dbReference type="InterPro" id="IPR021741">
    <property type="entry name" value="DUF3311"/>
</dbReference>
<name>A0ABZ2LS17_9BACT</name>
<accession>A0ABZ2LS17</accession>
<proteinExistence type="predicted"/>
<dbReference type="EMBL" id="CP089984">
    <property type="protein sequence ID" value="WXB13717.1"/>
    <property type="molecule type" value="Genomic_DNA"/>
</dbReference>
<dbReference type="Proteomes" id="UP001370348">
    <property type="component" value="Chromosome"/>
</dbReference>
<dbReference type="Pfam" id="PF11755">
    <property type="entry name" value="DUF3311"/>
    <property type="match status" value="1"/>
</dbReference>
<evidence type="ECO:0000313" key="2">
    <source>
        <dbReference type="EMBL" id="WXB13717.1"/>
    </source>
</evidence>
<protein>
    <submittedName>
        <fullName evidence="2">DUF3311 domain-containing protein</fullName>
    </submittedName>
</protein>
<feature type="transmembrane region" description="Helical" evidence="1">
    <location>
        <begin position="42"/>
        <end position="64"/>
    </location>
</feature>
<organism evidence="2 3">
    <name type="scientific">Pendulispora albinea</name>
    <dbReference type="NCBI Taxonomy" id="2741071"/>
    <lineage>
        <taxon>Bacteria</taxon>
        <taxon>Pseudomonadati</taxon>
        <taxon>Myxococcota</taxon>
        <taxon>Myxococcia</taxon>
        <taxon>Myxococcales</taxon>
        <taxon>Sorangiineae</taxon>
        <taxon>Pendulisporaceae</taxon>
        <taxon>Pendulispora</taxon>
    </lineage>
</organism>
<sequence length="77" mass="8615">MTLSQSTRYLLAAPLLAAPLVAILLPATYNKMEPTLFGFPFFYWYQLLWVVLTMASMSGAYFLVVQPTKSQKRGGPP</sequence>
<dbReference type="RefSeq" id="WP_394823331.1">
    <property type="nucleotide sequence ID" value="NZ_CP089984.1"/>
</dbReference>
<keyword evidence="3" id="KW-1185">Reference proteome</keyword>
<evidence type="ECO:0000313" key="3">
    <source>
        <dbReference type="Proteomes" id="UP001370348"/>
    </source>
</evidence>
<gene>
    <name evidence="2" type="ORF">LZC94_38515</name>
</gene>